<evidence type="ECO:0000313" key="4">
    <source>
        <dbReference type="Proteomes" id="UP000654075"/>
    </source>
</evidence>
<sequence length="582" mass="59586">MARLLKAICLAVVAQAAAAAAGQEELEGCTSNADVLASSTGASVLQVGRGLEKTKIWPFTSDGQCNDTEVSCPAADWGASSICVPVEQGCPVTCQTDHHTCHIPPTCEACIGANWCSPSPCPVICTFHELQCEKDDGGIMCAPKKDGCPITCPEGQHKCHEKVEGGQGNSWCSASPCTTACSATEEVSCLKNDGSTFCAPKSSGCPVSCASDEHPCHSPPSCESCLGTNWCSATACSVLCKATEVSCVGSNGTDICLPLESGCPVNCPKDNHKCHTPPDCQGCLANNWCSVTTCPVACKATEVSCAKADGGNFCALLASGCPVTCTKDEHKCNTTPAFEGDFGSSWCSAVPCPKSCNATKEISCPKKKGGNKCVAKEKGCPVTCADGQFKCRMSAAHEGSLASNWCSATPCPVTCNLTEMVCPTANGSSTCADRDQGCPVECASKQHACHLAAASSDSTGTNWCSESACPVTCNATEIPCQNGTCVPAAQGCAVNCSAGDYSCHTPGSCNGCAASNWCSSTTCPVACNSTEISCAKADSSNFCVPMRSGCPVDCAKGEHDCHEPPTSNGSVGSHWCSVTACP</sequence>
<organism evidence="2 4">
    <name type="scientific">Polarella glacialis</name>
    <name type="common">Dinoflagellate</name>
    <dbReference type="NCBI Taxonomy" id="89957"/>
    <lineage>
        <taxon>Eukaryota</taxon>
        <taxon>Sar</taxon>
        <taxon>Alveolata</taxon>
        <taxon>Dinophyceae</taxon>
        <taxon>Suessiales</taxon>
        <taxon>Suessiaceae</taxon>
        <taxon>Polarella</taxon>
    </lineage>
</organism>
<dbReference type="EMBL" id="CAJNNV010010581">
    <property type="protein sequence ID" value="CAE8598802.1"/>
    <property type="molecule type" value="Genomic_DNA"/>
</dbReference>
<evidence type="ECO:0000313" key="2">
    <source>
        <dbReference type="EMBL" id="CAE8598802.1"/>
    </source>
</evidence>
<dbReference type="Proteomes" id="UP000626109">
    <property type="component" value="Unassembled WGS sequence"/>
</dbReference>
<dbReference type="OMA" id="PTTKKCD"/>
<reference evidence="2" key="1">
    <citation type="submission" date="2021-02" db="EMBL/GenBank/DDBJ databases">
        <authorList>
            <person name="Dougan E. K."/>
            <person name="Rhodes N."/>
            <person name="Thang M."/>
            <person name="Chan C."/>
        </authorList>
    </citation>
    <scope>NUCLEOTIDE SEQUENCE</scope>
</reference>
<dbReference type="EMBL" id="CAJNNW010024500">
    <property type="protein sequence ID" value="CAE8672834.1"/>
    <property type="molecule type" value="Genomic_DNA"/>
</dbReference>
<accession>A0A813EKP1</accession>
<comment type="caution">
    <text evidence="2">The sequence shown here is derived from an EMBL/GenBank/DDBJ whole genome shotgun (WGS) entry which is preliminary data.</text>
</comment>
<proteinExistence type="predicted"/>
<dbReference type="OrthoDB" id="406141at2759"/>
<evidence type="ECO:0000256" key="1">
    <source>
        <dbReference type="SAM" id="SignalP"/>
    </source>
</evidence>
<keyword evidence="4" id="KW-1185">Reference proteome</keyword>
<evidence type="ECO:0000313" key="3">
    <source>
        <dbReference type="EMBL" id="CAE8672834.1"/>
    </source>
</evidence>
<feature type="signal peptide" evidence="1">
    <location>
        <begin position="1"/>
        <end position="19"/>
    </location>
</feature>
<dbReference type="AlphaFoldDB" id="A0A813EKP1"/>
<name>A0A813EKP1_POLGL</name>
<gene>
    <name evidence="2" type="ORF">PGLA1383_LOCUS17201</name>
    <name evidence="3" type="ORF">PGLA2088_LOCUS18248</name>
</gene>
<dbReference type="Proteomes" id="UP000654075">
    <property type="component" value="Unassembled WGS sequence"/>
</dbReference>
<feature type="chain" id="PRO_5036408808" evidence="1">
    <location>
        <begin position="20"/>
        <end position="582"/>
    </location>
</feature>
<protein>
    <submittedName>
        <fullName evidence="2">Uncharacterized protein</fullName>
    </submittedName>
</protein>
<keyword evidence="1" id="KW-0732">Signal</keyword>